<dbReference type="PANTHER" id="PTHR33746:SF4">
    <property type="entry name" value="RUBRERYTHRIN"/>
    <property type="match status" value="1"/>
</dbReference>
<sequence length="171" mass="19311">MVVKKKMTRKFLEEAFAGESMAHMRYLIFAEQAEREGFPNIAKLFRAIAHAEFVHAKNHFRALGNIGKTPENLQAGIDGETYEVEEMYPVFHNAAEFQGEKEAVRTTHYALEAEKIHAGLYARAKEMAESGKDVEIKKVYICPVCGYTAVDEAPEYCPVCGAPRDKFVVFE</sequence>
<keyword evidence="2" id="KW-0249">Electron transport</keyword>
<evidence type="ECO:0000259" key="4">
    <source>
        <dbReference type="PROSITE" id="PS50905"/>
    </source>
</evidence>
<dbReference type="Gene3D" id="1.20.1260.10">
    <property type="match status" value="1"/>
</dbReference>
<dbReference type="AlphaFoldDB" id="A0A218P0X3"/>
<proteinExistence type="predicted"/>
<dbReference type="Pfam" id="PF21349">
    <property type="entry name" value="RUBY_RBDX"/>
    <property type="match status" value="1"/>
</dbReference>
<protein>
    <submittedName>
        <fullName evidence="5">Rubrerythrin</fullName>
    </submittedName>
</protein>
<dbReference type="KEGG" id="tce:A3L02_02825"/>
<reference evidence="5 6" key="1">
    <citation type="submission" date="2016-03" db="EMBL/GenBank/DDBJ databases">
        <title>Complete genome sequence of Thermococcus celer.</title>
        <authorList>
            <person name="Oger P.M."/>
        </authorList>
    </citation>
    <scope>NUCLEOTIDE SEQUENCE [LARGE SCALE GENOMIC DNA]</scope>
    <source>
        <strain evidence="5 6">Vu 13</strain>
    </source>
</reference>
<keyword evidence="1" id="KW-0813">Transport</keyword>
<dbReference type="Gene3D" id="2.20.28.10">
    <property type="match status" value="1"/>
</dbReference>
<dbReference type="PANTHER" id="PTHR33746">
    <property type="entry name" value="RUBRERYTHRIN"/>
    <property type="match status" value="1"/>
</dbReference>
<accession>A0A218P0X3</accession>
<feature type="domain" description="Rubredoxin-like" evidence="3">
    <location>
        <begin position="137"/>
        <end position="170"/>
    </location>
</feature>
<dbReference type="InterPro" id="IPR024934">
    <property type="entry name" value="Rubredoxin-like_dom"/>
</dbReference>
<dbReference type="Pfam" id="PF02915">
    <property type="entry name" value="Rubrerythrin"/>
    <property type="match status" value="1"/>
</dbReference>
<dbReference type="InterPro" id="IPR012347">
    <property type="entry name" value="Ferritin-like"/>
</dbReference>
<feature type="domain" description="Ferritin-like diiron" evidence="4">
    <location>
        <begin position="2"/>
        <end position="132"/>
    </location>
</feature>
<dbReference type="InterPro" id="IPR048574">
    <property type="entry name" value="RUBY_RBDX"/>
</dbReference>
<gene>
    <name evidence="5" type="ORF">A3L02_02825</name>
</gene>
<dbReference type="CDD" id="cd01041">
    <property type="entry name" value="Rubrerythrin"/>
    <property type="match status" value="1"/>
</dbReference>
<keyword evidence="6" id="KW-1185">Reference proteome</keyword>
<dbReference type="GeneID" id="33323655"/>
<dbReference type="SUPFAM" id="SSF57802">
    <property type="entry name" value="Rubredoxin-like"/>
    <property type="match status" value="1"/>
</dbReference>
<evidence type="ECO:0000313" key="6">
    <source>
        <dbReference type="Proteomes" id="UP000197156"/>
    </source>
</evidence>
<evidence type="ECO:0000313" key="5">
    <source>
        <dbReference type="EMBL" id="ASI98576.1"/>
    </source>
</evidence>
<dbReference type="InterPro" id="IPR052753">
    <property type="entry name" value="Rbr2/Nigerythrin"/>
</dbReference>
<evidence type="ECO:0000256" key="1">
    <source>
        <dbReference type="ARBA" id="ARBA00022448"/>
    </source>
</evidence>
<dbReference type="InterPro" id="IPR009078">
    <property type="entry name" value="Ferritin-like_SF"/>
</dbReference>
<dbReference type="RefSeq" id="WP_088862535.1">
    <property type="nucleotide sequence ID" value="NZ_CP014854.1"/>
</dbReference>
<dbReference type="Proteomes" id="UP000197156">
    <property type="component" value="Chromosome"/>
</dbReference>
<dbReference type="PROSITE" id="PS50903">
    <property type="entry name" value="RUBREDOXIN_LIKE"/>
    <property type="match status" value="1"/>
</dbReference>
<organism evidence="5 6">
    <name type="scientific">Thermococcus celer Vu 13 = JCM 8558</name>
    <dbReference type="NCBI Taxonomy" id="1293037"/>
    <lineage>
        <taxon>Archaea</taxon>
        <taxon>Methanobacteriati</taxon>
        <taxon>Methanobacteriota</taxon>
        <taxon>Thermococci</taxon>
        <taxon>Thermococcales</taxon>
        <taxon>Thermococcaceae</taxon>
        <taxon>Thermococcus</taxon>
    </lineage>
</organism>
<dbReference type="EMBL" id="CP014854">
    <property type="protein sequence ID" value="ASI98576.1"/>
    <property type="molecule type" value="Genomic_DNA"/>
</dbReference>
<dbReference type="GO" id="GO:0005506">
    <property type="term" value="F:iron ion binding"/>
    <property type="evidence" value="ECO:0007669"/>
    <property type="project" value="InterPro"/>
</dbReference>
<dbReference type="SUPFAM" id="SSF47240">
    <property type="entry name" value="Ferritin-like"/>
    <property type="match status" value="1"/>
</dbReference>
<dbReference type="PROSITE" id="PS50905">
    <property type="entry name" value="FERRITIN_LIKE"/>
    <property type="match status" value="1"/>
</dbReference>
<name>A0A218P0X3_THECE</name>
<dbReference type="OrthoDB" id="45654at2157"/>
<evidence type="ECO:0000259" key="3">
    <source>
        <dbReference type="PROSITE" id="PS50903"/>
    </source>
</evidence>
<dbReference type="GO" id="GO:0016491">
    <property type="term" value="F:oxidoreductase activity"/>
    <property type="evidence" value="ECO:0007669"/>
    <property type="project" value="InterPro"/>
</dbReference>
<dbReference type="InterPro" id="IPR009040">
    <property type="entry name" value="Ferritin-like_diiron"/>
</dbReference>
<dbReference type="CDD" id="cd00729">
    <property type="entry name" value="rubredoxin_SM"/>
    <property type="match status" value="1"/>
</dbReference>
<dbReference type="InterPro" id="IPR003251">
    <property type="entry name" value="Rr_diiron-bd_dom"/>
</dbReference>
<evidence type="ECO:0000256" key="2">
    <source>
        <dbReference type="ARBA" id="ARBA00022982"/>
    </source>
</evidence>